<proteinExistence type="predicted"/>
<keyword evidence="1" id="KW-1133">Transmembrane helix</keyword>
<name>A0A9Q4DKY0_BACSC</name>
<sequence length="80" mass="9017">MTLGISIGTIIVQPIIENSLIKTLIAAAIFTIALLFMEWTFLTGKARIVIDHGHVHTENLKRMRLTLISLKCIRKLLANY</sequence>
<evidence type="ECO:0000313" key="2">
    <source>
        <dbReference type="EMBL" id="MCY8119168.1"/>
    </source>
</evidence>
<reference evidence="2" key="1">
    <citation type="submission" date="2022-02" db="EMBL/GenBank/DDBJ databases">
        <title>Crop Bioprotection Bacillus Genome Sequencing.</title>
        <authorList>
            <person name="Dunlap C."/>
        </authorList>
    </citation>
    <scope>NUCLEOTIDE SEQUENCE</scope>
    <source>
        <strain evidence="2">M18B4</strain>
    </source>
</reference>
<gene>
    <name evidence="2" type="ORF">MOC45_00890</name>
</gene>
<feature type="transmembrane region" description="Helical" evidence="1">
    <location>
        <begin position="20"/>
        <end position="42"/>
    </location>
</feature>
<dbReference type="Proteomes" id="UP001070352">
    <property type="component" value="Unassembled WGS sequence"/>
</dbReference>
<evidence type="ECO:0000313" key="3">
    <source>
        <dbReference type="Proteomes" id="UP001070352"/>
    </source>
</evidence>
<dbReference type="EMBL" id="JALANJ010000001">
    <property type="protein sequence ID" value="MCY8119168.1"/>
    <property type="molecule type" value="Genomic_DNA"/>
</dbReference>
<keyword evidence="1" id="KW-0812">Transmembrane</keyword>
<organism evidence="2 3">
    <name type="scientific">Bacillus spizizenii</name>
    <name type="common">Bacillus subtilis subsp. spizizenii</name>
    <dbReference type="NCBI Taxonomy" id="96241"/>
    <lineage>
        <taxon>Bacteria</taxon>
        <taxon>Bacillati</taxon>
        <taxon>Bacillota</taxon>
        <taxon>Bacilli</taxon>
        <taxon>Bacillales</taxon>
        <taxon>Bacillaceae</taxon>
        <taxon>Bacillus</taxon>
    </lineage>
</organism>
<comment type="caution">
    <text evidence="2">The sequence shown here is derived from an EMBL/GenBank/DDBJ whole genome shotgun (WGS) entry which is preliminary data.</text>
</comment>
<dbReference type="AlphaFoldDB" id="A0A9Q4DKY0"/>
<evidence type="ECO:0000256" key="1">
    <source>
        <dbReference type="SAM" id="Phobius"/>
    </source>
</evidence>
<accession>A0A9Q4DKY0</accession>
<keyword evidence="1" id="KW-0472">Membrane</keyword>
<protein>
    <submittedName>
        <fullName evidence="2">Uncharacterized protein</fullName>
    </submittedName>
</protein>